<reference evidence="5" key="1">
    <citation type="submission" date="2017-04" db="EMBL/GenBank/DDBJ databases">
        <authorList>
            <person name="Varghese N."/>
            <person name="Submissions S."/>
        </authorList>
    </citation>
    <scope>NUCLEOTIDE SEQUENCE [LARGE SCALE GENOMIC DNA]</scope>
    <source>
        <strain evidence="5">DSM 23072</strain>
    </source>
</reference>
<dbReference type="RefSeq" id="WP_084257284.1">
    <property type="nucleotide sequence ID" value="NZ_FWWV01000024.1"/>
</dbReference>
<keyword evidence="2" id="KW-0812">Transmembrane</keyword>
<sequence length="75" mass="8708">MLTRCPECRHKVSDSAKTCPSCGFSFDPQDLERYKQQLERLREHKKEVNRKSAKLQLIWLLIFAVFIGVAALLTD</sequence>
<gene>
    <name evidence="4" type="ORF">SAMN05660772_00859</name>
</gene>
<evidence type="ECO:0000256" key="1">
    <source>
        <dbReference type="SAM" id="Coils"/>
    </source>
</evidence>
<keyword evidence="1" id="KW-0175">Coiled coil</keyword>
<dbReference type="Proteomes" id="UP000192408">
    <property type="component" value="Unassembled WGS sequence"/>
</dbReference>
<protein>
    <submittedName>
        <fullName evidence="4">Reverse gyrase</fullName>
    </submittedName>
</protein>
<dbReference type="AlphaFoldDB" id="A0A1W1UZ48"/>
<accession>A0A1W1UZ48</accession>
<dbReference type="Pfam" id="PF10571">
    <property type="entry name" value="UPF0547"/>
    <property type="match status" value="1"/>
</dbReference>
<evidence type="ECO:0000313" key="5">
    <source>
        <dbReference type="Proteomes" id="UP000192408"/>
    </source>
</evidence>
<feature type="coiled-coil region" evidence="1">
    <location>
        <begin position="31"/>
        <end position="58"/>
    </location>
</feature>
<evidence type="ECO:0000313" key="4">
    <source>
        <dbReference type="EMBL" id="SMB86377.1"/>
    </source>
</evidence>
<dbReference type="InterPro" id="IPR018886">
    <property type="entry name" value="UPF0547"/>
</dbReference>
<keyword evidence="5" id="KW-1185">Reference proteome</keyword>
<organism evidence="4 5">
    <name type="scientific">Pasteurella testudinis DSM 23072</name>
    <dbReference type="NCBI Taxonomy" id="1122938"/>
    <lineage>
        <taxon>Bacteria</taxon>
        <taxon>Pseudomonadati</taxon>
        <taxon>Pseudomonadota</taxon>
        <taxon>Gammaproteobacteria</taxon>
        <taxon>Pasteurellales</taxon>
        <taxon>Pasteurellaceae</taxon>
        <taxon>Pasteurella</taxon>
    </lineage>
</organism>
<evidence type="ECO:0000259" key="3">
    <source>
        <dbReference type="Pfam" id="PF10571"/>
    </source>
</evidence>
<feature type="domain" description="UPF0547" evidence="3">
    <location>
        <begin position="5"/>
        <end position="28"/>
    </location>
</feature>
<feature type="transmembrane region" description="Helical" evidence="2">
    <location>
        <begin position="55"/>
        <end position="73"/>
    </location>
</feature>
<evidence type="ECO:0000256" key="2">
    <source>
        <dbReference type="SAM" id="Phobius"/>
    </source>
</evidence>
<keyword evidence="2" id="KW-1133">Transmembrane helix</keyword>
<dbReference type="STRING" id="1122938.SAMN05660772_00859"/>
<proteinExistence type="predicted"/>
<dbReference type="EMBL" id="FWWV01000024">
    <property type="protein sequence ID" value="SMB86377.1"/>
    <property type="molecule type" value="Genomic_DNA"/>
</dbReference>
<name>A0A1W1UZ48_9PAST</name>
<keyword evidence="2" id="KW-0472">Membrane</keyword>